<keyword evidence="11" id="KW-1185">Reference proteome</keyword>
<evidence type="ECO:0000256" key="2">
    <source>
        <dbReference type="ARBA" id="ARBA00022730"/>
    </source>
</evidence>
<dbReference type="InterPro" id="IPR000702">
    <property type="entry name" value="Ribosomal_uL6-like"/>
</dbReference>
<dbReference type="SUPFAM" id="SSF56053">
    <property type="entry name" value="Ribosomal protein L6"/>
    <property type="match status" value="2"/>
</dbReference>
<evidence type="ECO:0000256" key="3">
    <source>
        <dbReference type="ARBA" id="ARBA00022884"/>
    </source>
</evidence>
<protein>
    <recommendedName>
        <fullName evidence="6">Large ribosomal subunit protein uL6</fullName>
    </recommendedName>
</protein>
<dbReference type="HAMAP" id="MF_01365_B">
    <property type="entry name" value="Ribosomal_uL6_B"/>
    <property type="match status" value="1"/>
</dbReference>
<dbReference type="PIRSF" id="PIRSF002162">
    <property type="entry name" value="Ribosomal_L6"/>
    <property type="match status" value="1"/>
</dbReference>
<dbReference type="PANTHER" id="PTHR11655:SF14">
    <property type="entry name" value="LARGE RIBOSOMAL SUBUNIT PROTEIN UL6M"/>
    <property type="match status" value="1"/>
</dbReference>
<keyword evidence="5 6" id="KW-0687">Ribonucleoprotein</keyword>
<evidence type="ECO:0000256" key="7">
    <source>
        <dbReference type="RuleBase" id="RU003869"/>
    </source>
</evidence>
<evidence type="ECO:0000256" key="8">
    <source>
        <dbReference type="RuleBase" id="RU003870"/>
    </source>
</evidence>
<dbReference type="Pfam" id="PF00347">
    <property type="entry name" value="Ribosomal_L6"/>
    <property type="match status" value="2"/>
</dbReference>
<dbReference type="FunFam" id="3.90.930.12:FF:000002">
    <property type="entry name" value="50S ribosomal protein L6"/>
    <property type="match status" value="1"/>
</dbReference>
<accession>A0A1T4UW60</accession>
<evidence type="ECO:0000256" key="1">
    <source>
        <dbReference type="ARBA" id="ARBA00009356"/>
    </source>
</evidence>
<dbReference type="Proteomes" id="UP000242432">
    <property type="component" value="Unassembled WGS sequence"/>
</dbReference>
<proteinExistence type="inferred from homology"/>
<evidence type="ECO:0000313" key="11">
    <source>
        <dbReference type="Proteomes" id="UP000242432"/>
    </source>
</evidence>
<dbReference type="Gene3D" id="3.90.930.12">
    <property type="entry name" value="Ribosomal protein L6, alpha-beta domain"/>
    <property type="match status" value="2"/>
</dbReference>
<sequence>MSRIAKEPIVVPQGVEVSLDGQKVTIKSKKGEMSLNVHPLVTVTVDNGQIKVAQKDESQDSNMQSGTTRALLHNMVVGLDKGFEKALKLVGVGYRAAVKGKVLNLVLGYSHPIDFELPEGITAECPAQTDIILKSYDKALLGQVAAKVRAFRAPEPYKGKGVRYADEIIHIKEAKKK</sequence>
<keyword evidence="3 6" id="KW-0694">RNA-binding</keyword>
<dbReference type="EMBL" id="FUXX01000001">
    <property type="protein sequence ID" value="SKA56876.1"/>
    <property type="molecule type" value="Genomic_DNA"/>
</dbReference>
<keyword evidence="4 6" id="KW-0689">Ribosomal protein</keyword>
<evidence type="ECO:0000256" key="6">
    <source>
        <dbReference type="HAMAP-Rule" id="MF_01365"/>
    </source>
</evidence>
<dbReference type="PRINTS" id="PR00059">
    <property type="entry name" value="RIBOSOMALL6"/>
</dbReference>
<dbReference type="InterPro" id="IPR020040">
    <property type="entry name" value="Ribosomal_uL6_a/b-dom"/>
</dbReference>
<dbReference type="AlphaFoldDB" id="A0A1T4UW60"/>
<name>A0A1T4UW60_9GAMM</name>
<dbReference type="InterPro" id="IPR019906">
    <property type="entry name" value="Ribosomal_uL6_bac-type"/>
</dbReference>
<dbReference type="InterPro" id="IPR002358">
    <property type="entry name" value="Ribosomal_uL6_CS"/>
</dbReference>
<organism evidence="10 11">
    <name type="scientific">Succinivibrio dextrinosolvens DSM 3072</name>
    <dbReference type="NCBI Taxonomy" id="1123324"/>
    <lineage>
        <taxon>Bacteria</taxon>
        <taxon>Pseudomonadati</taxon>
        <taxon>Pseudomonadota</taxon>
        <taxon>Gammaproteobacteria</taxon>
        <taxon>Aeromonadales</taxon>
        <taxon>Succinivibrionaceae</taxon>
        <taxon>Succinivibrio</taxon>
    </lineage>
</organism>
<evidence type="ECO:0000313" key="10">
    <source>
        <dbReference type="EMBL" id="SKA56876.1"/>
    </source>
</evidence>
<evidence type="ECO:0000259" key="9">
    <source>
        <dbReference type="Pfam" id="PF00347"/>
    </source>
</evidence>
<dbReference type="PANTHER" id="PTHR11655">
    <property type="entry name" value="60S/50S RIBOSOMAL PROTEIN L6/L9"/>
    <property type="match status" value="1"/>
</dbReference>
<evidence type="ECO:0000256" key="5">
    <source>
        <dbReference type="ARBA" id="ARBA00023274"/>
    </source>
</evidence>
<gene>
    <name evidence="6" type="primary">rplF</name>
    <name evidence="10" type="ORF">SAMN02745213_00112</name>
</gene>
<dbReference type="NCBIfam" id="TIGR03654">
    <property type="entry name" value="L6_bact"/>
    <property type="match status" value="1"/>
</dbReference>
<dbReference type="STRING" id="83771.SAMN02910357_00951"/>
<comment type="subunit">
    <text evidence="6">Part of the 50S ribosomal subunit.</text>
</comment>
<dbReference type="PROSITE" id="PS00525">
    <property type="entry name" value="RIBOSOMAL_L6_1"/>
    <property type="match status" value="1"/>
</dbReference>
<dbReference type="FunFam" id="3.90.930.12:FF:000001">
    <property type="entry name" value="50S ribosomal protein L6"/>
    <property type="match status" value="1"/>
</dbReference>
<comment type="similarity">
    <text evidence="1 6 7">Belongs to the universal ribosomal protein uL6 family.</text>
</comment>
<feature type="domain" description="Large ribosomal subunit protein uL6 alpha-beta" evidence="9">
    <location>
        <begin position="11"/>
        <end position="81"/>
    </location>
</feature>
<dbReference type="GO" id="GO:0002181">
    <property type="term" value="P:cytoplasmic translation"/>
    <property type="evidence" value="ECO:0007669"/>
    <property type="project" value="TreeGrafter"/>
</dbReference>
<dbReference type="InterPro" id="IPR036789">
    <property type="entry name" value="Ribosomal_uL6-like_a/b-dom_sf"/>
</dbReference>
<keyword evidence="2 6" id="KW-0699">rRNA-binding</keyword>
<comment type="function">
    <text evidence="6 8">This protein binds to the 23S rRNA, and is important in its secondary structure. It is located near the subunit interface in the base of the L7/L12 stalk, and near the tRNA binding site of the peptidyltransferase center.</text>
</comment>
<dbReference type="RefSeq" id="WP_031490567.1">
    <property type="nucleotide sequence ID" value="NZ_FUXX01000001.1"/>
</dbReference>
<evidence type="ECO:0000256" key="4">
    <source>
        <dbReference type="ARBA" id="ARBA00022980"/>
    </source>
</evidence>
<dbReference type="GO" id="GO:0022625">
    <property type="term" value="C:cytosolic large ribosomal subunit"/>
    <property type="evidence" value="ECO:0007669"/>
    <property type="project" value="UniProtKB-UniRule"/>
</dbReference>
<dbReference type="GO" id="GO:0003735">
    <property type="term" value="F:structural constituent of ribosome"/>
    <property type="evidence" value="ECO:0007669"/>
    <property type="project" value="UniProtKB-UniRule"/>
</dbReference>
<reference evidence="11" key="1">
    <citation type="submission" date="2017-02" db="EMBL/GenBank/DDBJ databases">
        <authorList>
            <person name="Varghese N."/>
            <person name="Submissions S."/>
        </authorList>
    </citation>
    <scope>NUCLEOTIDE SEQUENCE [LARGE SCALE GENOMIC DNA]</scope>
    <source>
        <strain evidence="11">DSM 3072</strain>
    </source>
</reference>
<feature type="domain" description="Large ribosomal subunit protein uL6 alpha-beta" evidence="9">
    <location>
        <begin position="90"/>
        <end position="164"/>
    </location>
</feature>
<dbReference type="GO" id="GO:0019843">
    <property type="term" value="F:rRNA binding"/>
    <property type="evidence" value="ECO:0007669"/>
    <property type="project" value="UniProtKB-UniRule"/>
</dbReference>